<evidence type="ECO:0000256" key="4">
    <source>
        <dbReference type="ARBA" id="ARBA00010701"/>
    </source>
</evidence>
<evidence type="ECO:0000256" key="3">
    <source>
        <dbReference type="ARBA" id="ARBA00005962"/>
    </source>
</evidence>
<evidence type="ECO:0000256" key="7">
    <source>
        <dbReference type="ARBA" id="ARBA00022729"/>
    </source>
</evidence>
<evidence type="ECO:0000259" key="13">
    <source>
        <dbReference type="Pfam" id="PF01261"/>
    </source>
</evidence>
<comment type="similarity">
    <text evidence="4">Belongs to the AB hydrolase superfamily. Lipase family.</text>
</comment>
<evidence type="ECO:0000256" key="11">
    <source>
        <dbReference type="ARBA" id="ARBA00023180"/>
    </source>
</evidence>
<evidence type="ECO:0000256" key="12">
    <source>
        <dbReference type="ARBA" id="ARBA00023235"/>
    </source>
</evidence>
<dbReference type="Pfam" id="PF04083">
    <property type="entry name" value="Abhydro_lipase"/>
    <property type="match status" value="1"/>
</dbReference>
<feature type="domain" description="Partial AB-hydrolase lipase" evidence="14">
    <location>
        <begin position="11"/>
        <end position="110"/>
    </location>
</feature>
<evidence type="ECO:0000256" key="9">
    <source>
        <dbReference type="ARBA" id="ARBA00022963"/>
    </source>
</evidence>
<dbReference type="Pfam" id="PF12146">
    <property type="entry name" value="Hydrolase_4"/>
    <property type="match status" value="1"/>
</dbReference>
<evidence type="ECO:0000256" key="6">
    <source>
        <dbReference type="ARBA" id="ARBA00017985"/>
    </source>
</evidence>
<evidence type="ECO:0000256" key="2">
    <source>
        <dbReference type="ARBA" id="ARBA00002968"/>
    </source>
</evidence>
<comment type="caution">
    <text evidence="16">The sequence shown here is derived from an EMBL/GenBank/DDBJ whole genome shotgun (WGS) entry which is preliminary data.</text>
</comment>
<dbReference type="InterPro" id="IPR022742">
    <property type="entry name" value="Hydrolase_4"/>
</dbReference>
<dbReference type="AlphaFoldDB" id="A0A4S2JAL4"/>
<protein>
    <recommendedName>
        <fullName evidence="6">Putative hydroxypyruvate isomerase</fullName>
        <ecNumber evidence="5">5.3.1.22</ecNumber>
    </recommendedName>
</protein>
<evidence type="ECO:0000259" key="14">
    <source>
        <dbReference type="Pfam" id="PF04083"/>
    </source>
</evidence>
<dbReference type="GO" id="GO:0016787">
    <property type="term" value="F:hydrolase activity"/>
    <property type="evidence" value="ECO:0007669"/>
    <property type="project" value="UniProtKB-KW"/>
</dbReference>
<evidence type="ECO:0000256" key="10">
    <source>
        <dbReference type="ARBA" id="ARBA00023098"/>
    </source>
</evidence>
<evidence type="ECO:0000256" key="5">
    <source>
        <dbReference type="ARBA" id="ARBA00012570"/>
    </source>
</evidence>
<dbReference type="PANTHER" id="PTHR11005">
    <property type="entry name" value="LYSOSOMAL ACID LIPASE-RELATED"/>
    <property type="match status" value="1"/>
</dbReference>
<dbReference type="EMBL" id="QBLH01003863">
    <property type="protein sequence ID" value="TGZ32435.1"/>
    <property type="molecule type" value="Genomic_DNA"/>
</dbReference>
<keyword evidence="11" id="KW-0325">Glycoprotein</keyword>
<dbReference type="Gene3D" id="3.20.20.150">
    <property type="entry name" value="Divalent-metal-dependent TIM barrel enzymes"/>
    <property type="match status" value="1"/>
</dbReference>
<dbReference type="InterPro" id="IPR029058">
    <property type="entry name" value="AB_hydrolase_fold"/>
</dbReference>
<feature type="domain" description="Serine aminopeptidase S33" evidence="15">
    <location>
        <begin position="115"/>
        <end position="234"/>
    </location>
</feature>
<dbReference type="SUPFAM" id="SSF53474">
    <property type="entry name" value="alpha/beta-Hydrolases"/>
    <property type="match status" value="1"/>
</dbReference>
<evidence type="ECO:0000256" key="8">
    <source>
        <dbReference type="ARBA" id="ARBA00022801"/>
    </source>
</evidence>
<keyword evidence="8" id="KW-0378">Hydrolase</keyword>
<evidence type="ECO:0000313" key="17">
    <source>
        <dbReference type="Proteomes" id="UP000310200"/>
    </source>
</evidence>
<evidence type="ECO:0000256" key="1">
    <source>
        <dbReference type="ARBA" id="ARBA00000476"/>
    </source>
</evidence>
<comment type="function">
    <text evidence="2">Catalyzes the reversible isomerization between hydroxypyruvate and 2-hydroxy-3-oxopropanoate (also termed tartronate semialdehyde).</text>
</comment>
<dbReference type="Proteomes" id="UP000310200">
    <property type="component" value="Unassembled WGS sequence"/>
</dbReference>
<dbReference type="FunFam" id="3.20.20.150:FF:000007">
    <property type="entry name" value="Hydroxypyruvate isomerase"/>
    <property type="match status" value="1"/>
</dbReference>
<dbReference type="STRING" id="300112.A0A4S2JAL4"/>
<sequence>MQLYFILLQPELIKAHGYVAETHQICTEDGYYLTMHRVLSPNDRVSSMPLNADTITDAAVIDNKNSEDRKSISPDCHRILETLGCCTSPGSKLPVIISHGVLSSSADWVLLGPDKSIAYILCDNGFDVWLTNARGNTYSKSHKHYSIKDKEFWNFSWHEIGYYDLPATIDYILEKTGHSKLYYIGHSQGANAFYVMGSERPEYNAKVKGMISLAPAAFLGNQRSPLLKFIAKCYSIIDVMQRFAWGSYICNINEWLPLNKLQSCVLKTFVRKAPHTVTKGFCNCWFFLIAGFGSDQLDKSMLPLIFGHSPAGASVKQLLHFSQLISSGSFRKFDYGTKTNLKLYGSTQPPKYTLERVKVPVAIFYSENDFITHRTIARSYQFLYTVMALKFASNLSFMFTEVPNIIERYQLAKQAGFKAVESGFPYGFSVQQVAAAKKKANVDQVLLNVFTGDVTKGELGFAAIPGEEEHFKRSIEKTIEYAKALDCKMIHVMSGKVETPTSANDVVYEKNLLYAIEKCQKEDIIVVIEPINNYSVPNYYMNNFQKGLDLVKKVNSTHFKLLMDIFHLQHCCGNITKSIQKFLPYIGHIQIAQVPDRHEPDTPGEIDYKYVLSLLETTGYTGYVGLEYRPKSLTTEGLSWIKKYSYTL</sequence>
<gene>
    <name evidence="16" type="ORF">DBV15_04863</name>
</gene>
<dbReference type="InterPro" id="IPR036237">
    <property type="entry name" value="Xyl_isomerase-like_sf"/>
</dbReference>
<dbReference type="InterPro" id="IPR006693">
    <property type="entry name" value="AB_hydrolase_lipase"/>
</dbReference>
<comment type="catalytic activity">
    <reaction evidence="1">
        <text>3-hydroxypyruvate = 2-hydroxy-3-oxopropanoate</text>
        <dbReference type="Rhea" id="RHEA:11952"/>
        <dbReference type="ChEBI" id="CHEBI:17180"/>
        <dbReference type="ChEBI" id="CHEBI:57978"/>
        <dbReference type="EC" id="5.3.1.22"/>
    </reaction>
</comment>
<feature type="domain" description="Xylose isomerase-like TIM barrel" evidence="13">
    <location>
        <begin position="410"/>
        <end position="644"/>
    </location>
</feature>
<accession>A0A4S2JAL4</accession>
<dbReference type="EC" id="5.3.1.22" evidence="5"/>
<dbReference type="Pfam" id="PF01261">
    <property type="entry name" value="AP_endonuc_2"/>
    <property type="match status" value="1"/>
</dbReference>
<dbReference type="InterPro" id="IPR013022">
    <property type="entry name" value="Xyl_isomerase-like_TIM-brl"/>
</dbReference>
<evidence type="ECO:0000259" key="15">
    <source>
        <dbReference type="Pfam" id="PF12146"/>
    </source>
</evidence>
<dbReference type="SUPFAM" id="SSF51658">
    <property type="entry name" value="Xylose isomerase-like"/>
    <property type="match status" value="1"/>
</dbReference>
<evidence type="ECO:0000313" key="16">
    <source>
        <dbReference type="EMBL" id="TGZ32435.1"/>
    </source>
</evidence>
<comment type="similarity">
    <text evidence="3">Belongs to the hyi family.</text>
</comment>
<keyword evidence="17" id="KW-1185">Reference proteome</keyword>
<keyword evidence="12" id="KW-0413">Isomerase</keyword>
<keyword evidence="7" id="KW-0732">Signal</keyword>
<keyword evidence="10" id="KW-0443">Lipid metabolism</keyword>
<organism evidence="16 17">
    <name type="scientific">Temnothorax longispinosus</name>
    <dbReference type="NCBI Taxonomy" id="300112"/>
    <lineage>
        <taxon>Eukaryota</taxon>
        <taxon>Metazoa</taxon>
        <taxon>Ecdysozoa</taxon>
        <taxon>Arthropoda</taxon>
        <taxon>Hexapoda</taxon>
        <taxon>Insecta</taxon>
        <taxon>Pterygota</taxon>
        <taxon>Neoptera</taxon>
        <taxon>Endopterygota</taxon>
        <taxon>Hymenoptera</taxon>
        <taxon>Apocrita</taxon>
        <taxon>Aculeata</taxon>
        <taxon>Formicoidea</taxon>
        <taxon>Formicidae</taxon>
        <taxon>Myrmicinae</taxon>
        <taxon>Temnothorax</taxon>
    </lineage>
</organism>
<proteinExistence type="inferred from homology"/>
<dbReference type="GO" id="GO:0016042">
    <property type="term" value="P:lipid catabolic process"/>
    <property type="evidence" value="ECO:0007669"/>
    <property type="project" value="UniProtKB-KW"/>
</dbReference>
<reference evidence="16 17" key="1">
    <citation type="journal article" date="2019" name="Philos. Trans. R. Soc. Lond., B, Biol. Sci.">
        <title>Ant behaviour and brain gene expression of defending hosts depend on the ecological success of the intruding social parasite.</title>
        <authorList>
            <person name="Kaur R."/>
            <person name="Stoldt M."/>
            <person name="Jongepier E."/>
            <person name="Feldmeyer B."/>
            <person name="Menzel F."/>
            <person name="Bornberg-Bauer E."/>
            <person name="Foitzik S."/>
        </authorList>
    </citation>
    <scope>NUCLEOTIDE SEQUENCE [LARGE SCALE GENOMIC DNA]</scope>
    <source>
        <tissue evidence="16">Whole body</tissue>
    </source>
</reference>
<keyword evidence="9" id="KW-0442">Lipid degradation</keyword>
<name>A0A4S2JAL4_9HYME</name>
<dbReference type="Gene3D" id="3.40.50.1820">
    <property type="entry name" value="alpha/beta hydrolase"/>
    <property type="match status" value="1"/>
</dbReference>
<dbReference type="FunFam" id="3.40.50.1820:FF:000057">
    <property type="entry name" value="Lipase"/>
    <property type="match status" value="1"/>
</dbReference>
<dbReference type="GO" id="GO:0008903">
    <property type="term" value="F:hydroxypyruvate isomerase activity"/>
    <property type="evidence" value="ECO:0007669"/>
    <property type="project" value="UniProtKB-EC"/>
</dbReference>